<dbReference type="AlphaFoldDB" id="A0A1L9WY28"/>
<dbReference type="RefSeq" id="XP_020057368.1">
    <property type="nucleotide sequence ID" value="XM_020201116.1"/>
</dbReference>
<evidence type="ECO:0000313" key="1">
    <source>
        <dbReference type="EMBL" id="OJK01029.1"/>
    </source>
</evidence>
<keyword evidence="2" id="KW-1185">Reference proteome</keyword>
<dbReference type="VEuPathDB" id="FungiDB:ASPACDRAFT_42528"/>
<name>A0A1L9WY28_ASPA1</name>
<dbReference type="GeneID" id="30974930"/>
<reference evidence="2" key="1">
    <citation type="journal article" date="2017" name="Genome Biol.">
        <title>Comparative genomics reveals high biological diversity and specific adaptations in the industrially and medically important fungal genus Aspergillus.</title>
        <authorList>
            <person name="de Vries R.P."/>
            <person name="Riley R."/>
            <person name="Wiebenga A."/>
            <person name="Aguilar-Osorio G."/>
            <person name="Amillis S."/>
            <person name="Uchima C.A."/>
            <person name="Anderluh G."/>
            <person name="Asadollahi M."/>
            <person name="Askin M."/>
            <person name="Barry K."/>
            <person name="Battaglia E."/>
            <person name="Bayram O."/>
            <person name="Benocci T."/>
            <person name="Braus-Stromeyer S.A."/>
            <person name="Caldana C."/>
            <person name="Canovas D."/>
            <person name="Cerqueira G.C."/>
            <person name="Chen F."/>
            <person name="Chen W."/>
            <person name="Choi C."/>
            <person name="Clum A."/>
            <person name="Dos Santos R.A."/>
            <person name="Damasio A.R."/>
            <person name="Diallinas G."/>
            <person name="Emri T."/>
            <person name="Fekete E."/>
            <person name="Flipphi M."/>
            <person name="Freyberg S."/>
            <person name="Gallo A."/>
            <person name="Gournas C."/>
            <person name="Habgood R."/>
            <person name="Hainaut M."/>
            <person name="Harispe M.L."/>
            <person name="Henrissat B."/>
            <person name="Hilden K.S."/>
            <person name="Hope R."/>
            <person name="Hossain A."/>
            <person name="Karabika E."/>
            <person name="Karaffa L."/>
            <person name="Karanyi Z."/>
            <person name="Krasevec N."/>
            <person name="Kuo A."/>
            <person name="Kusch H."/>
            <person name="LaButti K."/>
            <person name="Lagendijk E.L."/>
            <person name="Lapidus A."/>
            <person name="Levasseur A."/>
            <person name="Lindquist E."/>
            <person name="Lipzen A."/>
            <person name="Logrieco A.F."/>
            <person name="MacCabe A."/>
            <person name="Maekelae M.R."/>
            <person name="Malavazi I."/>
            <person name="Melin P."/>
            <person name="Meyer V."/>
            <person name="Mielnichuk N."/>
            <person name="Miskei M."/>
            <person name="Molnar A.P."/>
            <person name="Mule G."/>
            <person name="Ngan C.Y."/>
            <person name="Orejas M."/>
            <person name="Orosz E."/>
            <person name="Ouedraogo J.P."/>
            <person name="Overkamp K.M."/>
            <person name="Park H.-S."/>
            <person name="Perrone G."/>
            <person name="Piumi F."/>
            <person name="Punt P.J."/>
            <person name="Ram A.F."/>
            <person name="Ramon A."/>
            <person name="Rauscher S."/>
            <person name="Record E."/>
            <person name="Riano-Pachon D.M."/>
            <person name="Robert V."/>
            <person name="Roehrig J."/>
            <person name="Ruller R."/>
            <person name="Salamov A."/>
            <person name="Salih N.S."/>
            <person name="Samson R.A."/>
            <person name="Sandor E."/>
            <person name="Sanguinetti M."/>
            <person name="Schuetze T."/>
            <person name="Sepcic K."/>
            <person name="Shelest E."/>
            <person name="Sherlock G."/>
            <person name="Sophianopoulou V."/>
            <person name="Squina F.M."/>
            <person name="Sun H."/>
            <person name="Susca A."/>
            <person name="Todd R.B."/>
            <person name="Tsang A."/>
            <person name="Unkles S.E."/>
            <person name="van de Wiele N."/>
            <person name="van Rossen-Uffink D."/>
            <person name="Oliveira J.V."/>
            <person name="Vesth T.C."/>
            <person name="Visser J."/>
            <person name="Yu J.-H."/>
            <person name="Zhou M."/>
            <person name="Andersen M.R."/>
            <person name="Archer D.B."/>
            <person name="Baker S.E."/>
            <person name="Benoit I."/>
            <person name="Brakhage A.A."/>
            <person name="Braus G.H."/>
            <person name="Fischer R."/>
            <person name="Frisvad J.C."/>
            <person name="Goldman G.H."/>
            <person name="Houbraken J."/>
            <person name="Oakley B."/>
            <person name="Pocsi I."/>
            <person name="Scazzocchio C."/>
            <person name="Seiboth B."/>
            <person name="vanKuyk P.A."/>
            <person name="Wortman J."/>
            <person name="Dyer P.S."/>
            <person name="Grigoriev I.V."/>
        </authorList>
    </citation>
    <scope>NUCLEOTIDE SEQUENCE [LARGE SCALE GENOMIC DNA]</scope>
    <source>
        <strain evidence="2">ATCC 16872 / CBS 172.66 / WB 5094</strain>
    </source>
</reference>
<dbReference type="Proteomes" id="UP000184546">
    <property type="component" value="Unassembled WGS sequence"/>
</dbReference>
<organism evidence="1 2">
    <name type="scientific">Aspergillus aculeatus (strain ATCC 16872 / CBS 172.66 / WB 5094)</name>
    <dbReference type="NCBI Taxonomy" id="690307"/>
    <lineage>
        <taxon>Eukaryota</taxon>
        <taxon>Fungi</taxon>
        <taxon>Dikarya</taxon>
        <taxon>Ascomycota</taxon>
        <taxon>Pezizomycotina</taxon>
        <taxon>Eurotiomycetes</taxon>
        <taxon>Eurotiomycetidae</taxon>
        <taxon>Eurotiales</taxon>
        <taxon>Aspergillaceae</taxon>
        <taxon>Aspergillus</taxon>
        <taxon>Aspergillus subgen. Circumdati</taxon>
    </lineage>
</organism>
<protein>
    <submittedName>
        <fullName evidence="1">Uncharacterized protein</fullName>
    </submittedName>
</protein>
<gene>
    <name evidence="1" type="ORF">ASPACDRAFT_42528</name>
</gene>
<evidence type="ECO:0000313" key="2">
    <source>
        <dbReference type="Proteomes" id="UP000184546"/>
    </source>
</evidence>
<sequence>MKSAVMRPRRSISTIKKWRGPKRIGASKLFATRGSIFVTDTKEAAVHAAETGAIIARNYNGVEYKSTATTFGKLAKAICQGVIVPEDVGTIILDGGDTPLLDTGTNSQVERLCEFLGDDLTVVRSKMPDEVRLTNHQQHDHFSS</sequence>
<proteinExistence type="predicted"/>
<accession>A0A1L9WY28</accession>
<dbReference type="EMBL" id="KV878975">
    <property type="protein sequence ID" value="OJK01029.1"/>
    <property type="molecule type" value="Genomic_DNA"/>
</dbReference>